<protein>
    <submittedName>
        <fullName evidence="2">Heterokaryon incompatibility</fullName>
    </submittedName>
</protein>
<reference evidence="2 3" key="1">
    <citation type="journal article" date="2016" name="Genome Biol. Evol.">
        <title>Divergent and convergent evolution of fungal pathogenicity.</title>
        <authorList>
            <person name="Shang Y."/>
            <person name="Xiao G."/>
            <person name="Zheng P."/>
            <person name="Cen K."/>
            <person name="Zhan S."/>
            <person name="Wang C."/>
        </authorList>
    </citation>
    <scope>NUCLEOTIDE SEQUENCE [LARGE SCALE GENOMIC DNA]</scope>
    <source>
        <strain evidence="2 3">ARSEF 2679</strain>
    </source>
</reference>
<dbReference type="PANTHER" id="PTHR24148:SF73">
    <property type="entry name" value="HET DOMAIN PROTEIN (AFU_ORTHOLOGUE AFUA_8G01020)"/>
    <property type="match status" value="1"/>
</dbReference>
<proteinExistence type="predicted"/>
<comment type="caution">
    <text evidence="2">The sequence shown here is derived from an EMBL/GenBank/DDBJ whole genome shotgun (WGS) entry which is preliminary data.</text>
</comment>
<dbReference type="InterPro" id="IPR052895">
    <property type="entry name" value="HetReg/Transcr_Mod"/>
</dbReference>
<dbReference type="OrthoDB" id="2157530at2759"/>
<accession>A0A167MCS6</accession>
<dbReference type="AlphaFoldDB" id="A0A167MCS6"/>
<dbReference type="STRING" id="1081104.A0A167MCS6"/>
<dbReference type="InterPro" id="IPR010730">
    <property type="entry name" value="HET"/>
</dbReference>
<dbReference type="PANTHER" id="PTHR24148">
    <property type="entry name" value="ANKYRIN REPEAT DOMAIN-CONTAINING PROTEIN 39 HOMOLOG-RELATED"/>
    <property type="match status" value="1"/>
</dbReference>
<name>A0A167MCS6_CORFA</name>
<keyword evidence="3" id="KW-1185">Reference proteome</keyword>
<organism evidence="2 3">
    <name type="scientific">Cordyceps fumosorosea (strain ARSEF 2679)</name>
    <name type="common">Isaria fumosorosea</name>
    <dbReference type="NCBI Taxonomy" id="1081104"/>
    <lineage>
        <taxon>Eukaryota</taxon>
        <taxon>Fungi</taxon>
        <taxon>Dikarya</taxon>
        <taxon>Ascomycota</taxon>
        <taxon>Pezizomycotina</taxon>
        <taxon>Sordariomycetes</taxon>
        <taxon>Hypocreomycetidae</taxon>
        <taxon>Hypocreales</taxon>
        <taxon>Cordycipitaceae</taxon>
        <taxon>Cordyceps</taxon>
    </lineage>
</organism>
<sequence length="653" mass="72862">MKTFRLLNTTAWAVEVFEVGHAPPYLAVSHAWSDRIFPRQLPLAPSFGADAIQQTILQPSLLPQEVRHCWVDLFCILQDSEDDMCEQIPLMGRIYGDATAVLIVLTVKLDLTQTHIDHGAAELAGALQVWRDESWTEDAAHRRWARGPGRAALVRAMQALARFTSAAWGTRVWTLQEYLLAADVLWIGAELTPLRVPDELFAALPRLCEELDIRECIRVGEDADRGRYELLFSHFAGMAARRTGAVDRTRVMEMLGNRRAFLPVDEVYGAMAVSTVEIAVRPAGESRESAWRRWTEAALRAGHLRWLLVPPAMATADDDDDDDDGASGSLTCAEVLCSRRHVLSSASGLDTVTPYAPVSVSDPEGTVSLTARPVGPCTILRPLGPVHRSDKGWVHRDLTLILYSGGAWSSAVEVALAFGAGRYSRKQLLMIAQTLVNNYDRALRFVARRTEARFYPVLQSERYARVWADLMQLQSRCVMDALNFGFGFLVRVDGLGVPFLTVLVTNGRRSRGELVAFDCNARGTDGRHKLLVGERVAADERGRSPGKAAAPWHKAGVTISVGEDYAWGWDAIPLVEISIGGSGCLVCKEARAHDSRTQTHIRTRRPGRDEVRAIHRRLQKRRRENDRRSRINKFVRSRAKRRHRMLSGWGVTK</sequence>
<evidence type="ECO:0000259" key="1">
    <source>
        <dbReference type="Pfam" id="PF06985"/>
    </source>
</evidence>
<gene>
    <name evidence="2" type="ORF">ISF_08436</name>
</gene>
<evidence type="ECO:0000313" key="2">
    <source>
        <dbReference type="EMBL" id="OAA54209.1"/>
    </source>
</evidence>
<dbReference type="EMBL" id="AZHB01000030">
    <property type="protein sequence ID" value="OAA54209.1"/>
    <property type="molecule type" value="Genomic_DNA"/>
</dbReference>
<evidence type="ECO:0000313" key="3">
    <source>
        <dbReference type="Proteomes" id="UP000076744"/>
    </source>
</evidence>
<dbReference type="Proteomes" id="UP000076744">
    <property type="component" value="Unassembled WGS sequence"/>
</dbReference>
<feature type="domain" description="Heterokaryon incompatibility" evidence="1">
    <location>
        <begin position="25"/>
        <end position="177"/>
    </location>
</feature>
<dbReference type="RefSeq" id="XP_018700782.1">
    <property type="nucleotide sequence ID" value="XM_018852039.1"/>
</dbReference>
<dbReference type="GeneID" id="30024728"/>
<dbReference type="Pfam" id="PF06985">
    <property type="entry name" value="HET"/>
    <property type="match status" value="1"/>
</dbReference>